<evidence type="ECO:0000256" key="2">
    <source>
        <dbReference type="SAM" id="Phobius"/>
    </source>
</evidence>
<evidence type="ECO:0000313" key="3">
    <source>
        <dbReference type="EMBL" id="CRZ10783.1"/>
    </source>
</evidence>
<feature type="transmembrane region" description="Helical" evidence="2">
    <location>
        <begin position="92"/>
        <end position="115"/>
    </location>
</feature>
<reference evidence="3" key="1">
    <citation type="submission" date="2015-04" db="EMBL/GenBank/DDBJ databases">
        <title>The genome sequence of the plant pathogenic Rhizarian Plasmodiophora brassicae reveals insights in its biotrophic life cycle and the origin of chitin synthesis.</title>
        <authorList>
            <person name="Schwelm A."/>
            <person name="Fogelqvist J."/>
            <person name="Knaust A."/>
            <person name="Julke S."/>
            <person name="Lilja T."/>
            <person name="Dhandapani V."/>
            <person name="Bonilla-Rosso G."/>
            <person name="Karlsson M."/>
            <person name="Shevchenko A."/>
            <person name="Choi S.R."/>
            <person name="Kim H.G."/>
            <person name="Park J.Y."/>
            <person name="Lim Y.P."/>
            <person name="Ludwig-Muller J."/>
            <person name="Dixelius C."/>
        </authorList>
    </citation>
    <scope>NUCLEOTIDE SEQUENCE</scope>
    <source>
        <tissue evidence="3">Potato root galls</tissue>
    </source>
</reference>
<evidence type="ECO:0000256" key="1">
    <source>
        <dbReference type="SAM" id="MobiDB-lite"/>
    </source>
</evidence>
<feature type="non-terminal residue" evidence="3">
    <location>
        <position position="1"/>
    </location>
</feature>
<proteinExistence type="predicted"/>
<keyword evidence="2" id="KW-0472">Membrane</keyword>
<sequence length="141" mass="14894">TQIIQHSNNQYRSFCQSLSLTLLQNNTSPTAPNYQTFDMNPQLTDNGSNLDWHMGGDDFASFPPPAEEAKPQESTAGKNDIAKYGAAAVGGALAACILPTVVLLGGAVAAGVYAAKSDKVAGMMKKARTSVEKNFAKISKK</sequence>
<organism evidence="3">
    <name type="scientific">Spongospora subterranea</name>
    <dbReference type="NCBI Taxonomy" id="70186"/>
    <lineage>
        <taxon>Eukaryota</taxon>
        <taxon>Sar</taxon>
        <taxon>Rhizaria</taxon>
        <taxon>Endomyxa</taxon>
        <taxon>Phytomyxea</taxon>
        <taxon>Plasmodiophorida</taxon>
        <taxon>Plasmodiophoridae</taxon>
        <taxon>Spongospora</taxon>
    </lineage>
</organism>
<feature type="region of interest" description="Disordered" evidence="1">
    <location>
        <begin position="56"/>
        <end position="77"/>
    </location>
</feature>
<accession>A0A0H5R9M4</accession>
<protein>
    <submittedName>
        <fullName evidence="3">Uncharacterized protein</fullName>
    </submittedName>
</protein>
<name>A0A0H5R9M4_9EUKA</name>
<keyword evidence="2" id="KW-0812">Transmembrane</keyword>
<keyword evidence="2" id="KW-1133">Transmembrane helix</keyword>
<dbReference type="AlphaFoldDB" id="A0A0H5R9M4"/>
<dbReference type="EMBL" id="HACM01010341">
    <property type="protein sequence ID" value="CRZ10783.1"/>
    <property type="molecule type" value="Transcribed_RNA"/>
</dbReference>